<dbReference type="InterPro" id="IPR036086">
    <property type="entry name" value="ParB/Sulfiredoxin_sf"/>
</dbReference>
<dbReference type="SUPFAM" id="SSF110849">
    <property type="entry name" value="ParB/Sulfiredoxin"/>
    <property type="match status" value="1"/>
</dbReference>
<organism evidence="2 3">
    <name type="scientific">Frankia alni (strain DSM 45986 / CECT 9034 / ACN14a)</name>
    <dbReference type="NCBI Taxonomy" id="326424"/>
    <lineage>
        <taxon>Bacteria</taxon>
        <taxon>Bacillati</taxon>
        <taxon>Actinomycetota</taxon>
        <taxon>Actinomycetes</taxon>
        <taxon>Frankiales</taxon>
        <taxon>Frankiaceae</taxon>
        <taxon>Frankia</taxon>
    </lineage>
</organism>
<evidence type="ECO:0000313" key="2">
    <source>
        <dbReference type="EMBL" id="CAJ61392.1"/>
    </source>
</evidence>
<gene>
    <name evidence="2" type="ordered locus">FRAAL2748</name>
</gene>
<feature type="region of interest" description="Disordered" evidence="1">
    <location>
        <begin position="159"/>
        <end position="190"/>
    </location>
</feature>
<dbReference type="AlphaFoldDB" id="Q0RM60"/>
<evidence type="ECO:0000313" key="3">
    <source>
        <dbReference type="Proteomes" id="UP000000657"/>
    </source>
</evidence>
<proteinExistence type="predicted"/>
<reference evidence="2 3" key="1">
    <citation type="journal article" date="2007" name="Genome Res.">
        <title>Genome characteristics of facultatively symbiotic Frankia sp. strains reflect host range and host plant biogeography.</title>
        <authorList>
            <person name="Normand P."/>
            <person name="Lapierre P."/>
            <person name="Tisa L.S."/>
            <person name="Gogarten J.P."/>
            <person name="Alloisio N."/>
            <person name="Bagnarol E."/>
            <person name="Bassi C.A."/>
            <person name="Berry A.M."/>
            <person name="Bickhart D.M."/>
            <person name="Choisne N."/>
            <person name="Couloux A."/>
            <person name="Cournoyer B."/>
            <person name="Cruveiller S."/>
            <person name="Daubin V."/>
            <person name="Demange N."/>
            <person name="Francino M.P."/>
            <person name="Goltsman E."/>
            <person name="Huang Y."/>
            <person name="Kopp O.R."/>
            <person name="Labarre L."/>
            <person name="Lapidus A."/>
            <person name="Lavire C."/>
            <person name="Marechal J."/>
            <person name="Martinez M."/>
            <person name="Mastronunzio J.E."/>
            <person name="Mullin B.C."/>
            <person name="Niemann J."/>
            <person name="Pujic P."/>
            <person name="Rawnsley T."/>
            <person name="Rouy Z."/>
            <person name="Schenowitz C."/>
            <person name="Sellstedt A."/>
            <person name="Tavares F."/>
            <person name="Tomkins J.P."/>
            <person name="Vallenet D."/>
            <person name="Valverde C."/>
            <person name="Wall L.G."/>
            <person name="Wang Y."/>
            <person name="Medigue C."/>
            <person name="Benson D.R."/>
        </authorList>
    </citation>
    <scope>NUCLEOTIDE SEQUENCE [LARGE SCALE GENOMIC DNA]</scope>
    <source>
        <strain evidence="3">DSM 45986 / CECT 9034 / ACN14a</strain>
    </source>
</reference>
<dbReference type="KEGG" id="fal:FRAAL2748"/>
<dbReference type="EMBL" id="CT573213">
    <property type="protein sequence ID" value="CAJ61392.1"/>
    <property type="molecule type" value="Genomic_DNA"/>
</dbReference>
<dbReference type="STRING" id="326424.FRAAL2748"/>
<accession>Q0RM60</accession>
<evidence type="ECO:0000256" key="1">
    <source>
        <dbReference type="SAM" id="MobiDB-lite"/>
    </source>
</evidence>
<sequence length="256" mass="27848">MGWMMGSMAARELEYVRVRDVVPATRNPKEHDLPRLVDLIRRFGFVESVVRDGRTGRLVAGHGRLEALEVMERRDQSPPDGITVDQDGAWLVPVTVGWASRSDDDAEALGVALNAVPALGGWNSATLAETLRDINAVDPDLRRLIGYEDAELDDLLAGLQEDGGGWDDDPAEQAAPRTGGADPTDRNQRRSTSLAELADGYDDQASRIMVLSWEGPRYVWAVQQLRELGEQRGLDSNADVVLALIADAVGQAPPDA</sequence>
<keyword evidence="3" id="KW-1185">Reference proteome</keyword>
<dbReference type="Proteomes" id="UP000000657">
    <property type="component" value="Chromosome"/>
</dbReference>
<dbReference type="eggNOG" id="COG1475">
    <property type="taxonomic scope" value="Bacteria"/>
</dbReference>
<protein>
    <recommendedName>
        <fullName evidence="4">ParB/Sulfiredoxin domain-containing protein</fullName>
    </recommendedName>
</protein>
<dbReference type="HOGENOM" id="CLU_1084845_0_0_11"/>
<evidence type="ECO:0008006" key="4">
    <source>
        <dbReference type="Google" id="ProtNLM"/>
    </source>
</evidence>
<name>Q0RM60_FRAAA</name>